<sequence length="149" mass="16595">MMANRRRSSKYVEETFTEHASLATPVLPPVPVLKPMSSSLAKQGALRPYEPLLYRCDTTSAAYNMGKLKFIKIMQKHPELASGTALFLSEKVDPSLLTLVGERFFVALYSGNKDDSLDSMRYKRFAKTVTKNTFSLSSLPPTQDAAGRK</sequence>
<keyword evidence="2" id="KW-1185">Reference proteome</keyword>
<evidence type="ECO:0000313" key="1">
    <source>
        <dbReference type="EMBL" id="KAK9872316.1"/>
    </source>
</evidence>
<reference evidence="1 2" key="1">
    <citation type="submission" date="2023-03" db="EMBL/GenBank/DDBJ databases">
        <title>Genome insight into feeding habits of ladybird beetles.</title>
        <authorList>
            <person name="Li H.-S."/>
            <person name="Huang Y.-H."/>
            <person name="Pang H."/>
        </authorList>
    </citation>
    <scope>NUCLEOTIDE SEQUENCE [LARGE SCALE GENOMIC DNA]</scope>
    <source>
        <strain evidence="1">SYSU_2023b</strain>
        <tissue evidence="1">Whole body</tissue>
    </source>
</reference>
<comment type="caution">
    <text evidence="1">The sequence shown here is derived from an EMBL/GenBank/DDBJ whole genome shotgun (WGS) entry which is preliminary data.</text>
</comment>
<name>A0AAW1TW45_9CUCU</name>
<dbReference type="Proteomes" id="UP001431783">
    <property type="component" value="Unassembled WGS sequence"/>
</dbReference>
<dbReference type="AlphaFoldDB" id="A0AAW1TW45"/>
<gene>
    <name evidence="1" type="ORF">WA026_017124</name>
</gene>
<dbReference type="EMBL" id="JARQZJ010000010">
    <property type="protein sequence ID" value="KAK9872316.1"/>
    <property type="molecule type" value="Genomic_DNA"/>
</dbReference>
<accession>A0AAW1TW45</accession>
<evidence type="ECO:0000313" key="2">
    <source>
        <dbReference type="Proteomes" id="UP001431783"/>
    </source>
</evidence>
<organism evidence="1 2">
    <name type="scientific">Henosepilachna vigintioctopunctata</name>
    <dbReference type="NCBI Taxonomy" id="420089"/>
    <lineage>
        <taxon>Eukaryota</taxon>
        <taxon>Metazoa</taxon>
        <taxon>Ecdysozoa</taxon>
        <taxon>Arthropoda</taxon>
        <taxon>Hexapoda</taxon>
        <taxon>Insecta</taxon>
        <taxon>Pterygota</taxon>
        <taxon>Neoptera</taxon>
        <taxon>Endopterygota</taxon>
        <taxon>Coleoptera</taxon>
        <taxon>Polyphaga</taxon>
        <taxon>Cucujiformia</taxon>
        <taxon>Coccinelloidea</taxon>
        <taxon>Coccinellidae</taxon>
        <taxon>Epilachninae</taxon>
        <taxon>Epilachnini</taxon>
        <taxon>Henosepilachna</taxon>
    </lineage>
</organism>
<proteinExistence type="predicted"/>
<protein>
    <submittedName>
        <fullName evidence="1">Uncharacterized protein</fullName>
    </submittedName>
</protein>